<feature type="region of interest" description="Disordered" evidence="1">
    <location>
        <begin position="74"/>
        <end position="123"/>
    </location>
</feature>
<reference evidence="2 3" key="1">
    <citation type="journal article" date="2019" name="Sci. Rep.">
        <title>Comparative genomics of chytrid fungi reveal insights into the obligate biotrophic and pathogenic lifestyle of Synchytrium endobioticum.</title>
        <authorList>
            <person name="van de Vossenberg B.T.L.H."/>
            <person name="Warris S."/>
            <person name="Nguyen H.D.T."/>
            <person name="van Gent-Pelzer M.P.E."/>
            <person name="Joly D.L."/>
            <person name="van de Geest H.C."/>
            <person name="Bonants P.J.M."/>
            <person name="Smith D.S."/>
            <person name="Levesque C.A."/>
            <person name="van der Lee T.A.J."/>
        </authorList>
    </citation>
    <scope>NUCLEOTIDE SEQUENCE [LARGE SCALE GENOMIC DNA]</scope>
    <source>
        <strain evidence="2 3">LEV6574</strain>
    </source>
</reference>
<accession>A0A507BGE8</accession>
<protein>
    <submittedName>
        <fullName evidence="2">Uncharacterized protein</fullName>
    </submittedName>
</protein>
<dbReference type="EMBL" id="QEAM01001209">
    <property type="protein sequence ID" value="TPX30100.1"/>
    <property type="molecule type" value="Genomic_DNA"/>
</dbReference>
<name>A0A507BGE8_9FUNG</name>
<comment type="caution">
    <text evidence="2">The sequence shown here is derived from an EMBL/GenBank/DDBJ whole genome shotgun (WGS) entry which is preliminary data.</text>
</comment>
<evidence type="ECO:0000313" key="3">
    <source>
        <dbReference type="Proteomes" id="UP000320475"/>
    </source>
</evidence>
<gene>
    <name evidence="2" type="ORF">SeLEV6574_g08634</name>
</gene>
<evidence type="ECO:0000313" key="2">
    <source>
        <dbReference type="EMBL" id="TPX30100.1"/>
    </source>
</evidence>
<dbReference type="AlphaFoldDB" id="A0A507BGE8"/>
<sequence length="123" mass="13395">MESAFQECIGGLRAPATLFPPEWSQILSRLPVPENVPPAYLELAARYNEIQSQVSGEQSLIQLRDIYNEAASAARLSEGAGSSRNPVRDQQLGVSRVEHDAGHASSSRNIRRHRGSGSQPSLD</sequence>
<proteinExistence type="predicted"/>
<dbReference type="Proteomes" id="UP000320475">
    <property type="component" value="Unassembled WGS sequence"/>
</dbReference>
<organism evidence="2 3">
    <name type="scientific">Synchytrium endobioticum</name>
    <dbReference type="NCBI Taxonomy" id="286115"/>
    <lineage>
        <taxon>Eukaryota</taxon>
        <taxon>Fungi</taxon>
        <taxon>Fungi incertae sedis</taxon>
        <taxon>Chytridiomycota</taxon>
        <taxon>Chytridiomycota incertae sedis</taxon>
        <taxon>Chytridiomycetes</taxon>
        <taxon>Synchytriales</taxon>
        <taxon>Synchytriaceae</taxon>
        <taxon>Synchytrium</taxon>
    </lineage>
</organism>
<dbReference type="VEuPathDB" id="FungiDB:SeMB42_g03449"/>
<evidence type="ECO:0000256" key="1">
    <source>
        <dbReference type="SAM" id="MobiDB-lite"/>
    </source>
</evidence>